<dbReference type="GO" id="GO:0009437">
    <property type="term" value="P:carnitine metabolic process"/>
    <property type="evidence" value="ECO:0007669"/>
    <property type="project" value="TreeGrafter"/>
</dbReference>
<keyword evidence="12" id="KW-0576">Peroxisome</keyword>
<dbReference type="EC" id="2.3.1.7" evidence="16"/>
<accession>A0A177WUI4</accession>
<keyword evidence="6" id="KW-0999">Mitochondrion inner membrane</keyword>
<dbReference type="AlphaFoldDB" id="A0A177WUI4"/>
<evidence type="ECO:0000256" key="12">
    <source>
        <dbReference type="ARBA" id="ARBA00023140"/>
    </source>
</evidence>
<keyword evidence="5 19" id="KW-0808">Transferase</keyword>
<keyword evidence="4" id="KW-0813">Transport</keyword>
<evidence type="ECO:0000256" key="7">
    <source>
        <dbReference type="ARBA" id="ARBA00022832"/>
    </source>
</evidence>
<dbReference type="GO" id="GO:0005777">
    <property type="term" value="C:peroxisome"/>
    <property type="evidence" value="ECO:0007669"/>
    <property type="project" value="UniProtKB-SubCell"/>
</dbReference>
<feature type="active site" description="Proton acceptor" evidence="18">
    <location>
        <position position="360"/>
    </location>
</feature>
<evidence type="ECO:0000256" key="9">
    <source>
        <dbReference type="ARBA" id="ARBA00023098"/>
    </source>
</evidence>
<dbReference type="FunFam" id="3.30.559.70:FF:000007">
    <property type="entry name" value="Carnitine O-acetyltransferase, mitochondrial"/>
    <property type="match status" value="1"/>
</dbReference>
<proteinExistence type="inferred from homology"/>
<dbReference type="GO" id="GO:0006631">
    <property type="term" value="P:fatty acid metabolic process"/>
    <property type="evidence" value="ECO:0007669"/>
    <property type="project" value="UniProtKB-KW"/>
</dbReference>
<dbReference type="eggNOG" id="KOG3717">
    <property type="taxonomic scope" value="Eukaryota"/>
</dbReference>
<evidence type="ECO:0000313" key="21">
    <source>
        <dbReference type="EMBL" id="OAJ43753.1"/>
    </source>
</evidence>
<dbReference type="InterPro" id="IPR000542">
    <property type="entry name" value="Carn_acyl_trans"/>
</dbReference>
<evidence type="ECO:0000256" key="4">
    <source>
        <dbReference type="ARBA" id="ARBA00022448"/>
    </source>
</evidence>
<evidence type="ECO:0000256" key="15">
    <source>
        <dbReference type="ARBA" id="ARBA00053195"/>
    </source>
</evidence>
<dbReference type="Pfam" id="PF00755">
    <property type="entry name" value="Carn_acyltransf"/>
    <property type="match status" value="1"/>
</dbReference>
<dbReference type="Gene3D" id="3.30.559.70">
    <property type="entry name" value="Choline/Carnitine o-acyltransferase, domain 2"/>
    <property type="match status" value="1"/>
</dbReference>
<evidence type="ECO:0000256" key="13">
    <source>
        <dbReference type="ARBA" id="ARBA00023315"/>
    </source>
</evidence>
<dbReference type="InterPro" id="IPR039551">
    <property type="entry name" value="Cho/carn_acyl_trans"/>
</dbReference>
<evidence type="ECO:0000256" key="19">
    <source>
        <dbReference type="RuleBase" id="RU003801"/>
    </source>
</evidence>
<dbReference type="PANTHER" id="PTHR22589:SF103">
    <property type="entry name" value="CARNITINE O-ACETYL-TRANSFERASE, ISOFORM A-RELATED"/>
    <property type="match status" value="1"/>
</dbReference>
<evidence type="ECO:0000256" key="2">
    <source>
        <dbReference type="ARBA" id="ARBA00004443"/>
    </source>
</evidence>
<evidence type="ECO:0000256" key="17">
    <source>
        <dbReference type="ARBA" id="ARBA00073438"/>
    </source>
</evidence>
<evidence type="ECO:0000256" key="6">
    <source>
        <dbReference type="ARBA" id="ARBA00022792"/>
    </source>
</evidence>
<keyword evidence="10" id="KW-0496">Mitochondrion</keyword>
<comment type="catalytic activity">
    <reaction evidence="14">
        <text>(R)-carnitine + acetyl-CoA = O-acetyl-(R)-carnitine + CoA</text>
        <dbReference type="Rhea" id="RHEA:21136"/>
        <dbReference type="ChEBI" id="CHEBI:16347"/>
        <dbReference type="ChEBI" id="CHEBI:57287"/>
        <dbReference type="ChEBI" id="CHEBI:57288"/>
        <dbReference type="ChEBI" id="CHEBI:57589"/>
        <dbReference type="EC" id="2.3.1.7"/>
    </reaction>
</comment>
<organism evidence="21 22">
    <name type="scientific">Batrachochytrium dendrobatidis (strain JEL423)</name>
    <dbReference type="NCBI Taxonomy" id="403673"/>
    <lineage>
        <taxon>Eukaryota</taxon>
        <taxon>Fungi</taxon>
        <taxon>Fungi incertae sedis</taxon>
        <taxon>Chytridiomycota</taxon>
        <taxon>Chytridiomycota incertae sedis</taxon>
        <taxon>Chytridiomycetes</taxon>
        <taxon>Rhizophydiales</taxon>
        <taxon>Rhizophydiales incertae sedis</taxon>
        <taxon>Batrachochytrium</taxon>
    </lineage>
</organism>
<evidence type="ECO:0000313" key="22">
    <source>
        <dbReference type="Proteomes" id="UP000077115"/>
    </source>
</evidence>
<reference evidence="21 22" key="2">
    <citation type="submission" date="2016-05" db="EMBL/GenBank/DDBJ databases">
        <title>Lineage-specific infection strategies underlie the spectrum of fungal disease in amphibians.</title>
        <authorList>
            <person name="Cuomo C.A."/>
            <person name="Farrer R.A."/>
            <person name="James T."/>
            <person name="Longcore J."/>
            <person name="Birren B."/>
        </authorList>
    </citation>
    <scope>NUCLEOTIDE SEQUENCE [LARGE SCALE GENOMIC DNA]</scope>
    <source>
        <strain evidence="21 22">JEL423</strain>
    </source>
</reference>
<reference evidence="21 22" key="1">
    <citation type="submission" date="2006-10" db="EMBL/GenBank/DDBJ databases">
        <title>The Genome Sequence of Batrachochytrium dendrobatidis JEL423.</title>
        <authorList>
            <consortium name="The Broad Institute Genome Sequencing Platform"/>
            <person name="Birren B."/>
            <person name="Lander E."/>
            <person name="Galagan J."/>
            <person name="Cuomo C."/>
            <person name="Devon K."/>
            <person name="Jaffe D."/>
            <person name="Butler J."/>
            <person name="Alvarez P."/>
            <person name="Gnerre S."/>
            <person name="Grabherr M."/>
            <person name="Kleber M."/>
            <person name="Mauceli E."/>
            <person name="Brockman W."/>
            <person name="Young S."/>
            <person name="LaButti K."/>
            <person name="Sykes S."/>
            <person name="DeCaprio D."/>
            <person name="Crawford M."/>
            <person name="Koehrsen M."/>
            <person name="Engels R."/>
            <person name="Montgomery P."/>
            <person name="Pearson M."/>
            <person name="Howarth C."/>
            <person name="Larson L."/>
            <person name="White J."/>
            <person name="O'Leary S."/>
            <person name="Kodira C."/>
            <person name="Zeng Q."/>
            <person name="Yandava C."/>
            <person name="Alvarado L."/>
            <person name="Longcore J."/>
            <person name="James T."/>
        </authorList>
    </citation>
    <scope>NUCLEOTIDE SEQUENCE [LARGE SCALE GENOMIC DNA]</scope>
    <source>
        <strain evidence="21 22">JEL423</strain>
    </source>
</reference>
<dbReference type="Gene3D" id="3.30.559.10">
    <property type="entry name" value="Chloramphenicol acetyltransferase-like domain"/>
    <property type="match status" value="1"/>
</dbReference>
<evidence type="ECO:0000256" key="16">
    <source>
        <dbReference type="ARBA" id="ARBA00066910"/>
    </source>
</evidence>
<dbReference type="STRING" id="403673.A0A177WUI4"/>
<evidence type="ECO:0000256" key="8">
    <source>
        <dbReference type="ARBA" id="ARBA00022946"/>
    </source>
</evidence>
<comment type="subcellular location">
    <subcellularLocation>
        <location evidence="2">Mitochondrion inner membrane</location>
        <topology evidence="2">Peripheral membrane protein</topology>
        <orientation evidence="2">Matrix side</orientation>
    </subcellularLocation>
    <subcellularLocation>
        <location evidence="1">Peroxisome</location>
    </subcellularLocation>
</comment>
<evidence type="ECO:0000259" key="20">
    <source>
        <dbReference type="Pfam" id="PF00755"/>
    </source>
</evidence>
<keyword evidence="8" id="KW-0809">Transit peptide</keyword>
<evidence type="ECO:0000256" key="11">
    <source>
        <dbReference type="ARBA" id="ARBA00023136"/>
    </source>
</evidence>
<keyword evidence="9" id="KW-0443">Lipid metabolism</keyword>
<dbReference type="InterPro" id="IPR042231">
    <property type="entry name" value="Cho/carn_acyl_trans_2"/>
</dbReference>
<evidence type="ECO:0000256" key="5">
    <source>
        <dbReference type="ARBA" id="ARBA00022679"/>
    </source>
</evidence>
<dbReference type="VEuPathDB" id="FungiDB:BDEG_27081"/>
<evidence type="ECO:0000256" key="10">
    <source>
        <dbReference type="ARBA" id="ARBA00023128"/>
    </source>
</evidence>
<evidence type="ECO:0000256" key="18">
    <source>
        <dbReference type="PIRSR" id="PIRSR600542-1"/>
    </source>
</evidence>
<feature type="domain" description="Choline/carnitine acyltransferase" evidence="20">
    <location>
        <begin position="67"/>
        <end position="624"/>
    </location>
</feature>
<evidence type="ECO:0000256" key="1">
    <source>
        <dbReference type="ARBA" id="ARBA00004275"/>
    </source>
</evidence>
<dbReference type="GO" id="GO:0005743">
    <property type="term" value="C:mitochondrial inner membrane"/>
    <property type="evidence" value="ECO:0007669"/>
    <property type="project" value="UniProtKB-SubCell"/>
</dbReference>
<name>A0A177WUI4_BATDL</name>
<dbReference type="EMBL" id="DS022310">
    <property type="protein sequence ID" value="OAJ43753.1"/>
    <property type="molecule type" value="Genomic_DNA"/>
</dbReference>
<keyword evidence="7" id="KW-0276">Fatty acid metabolism</keyword>
<dbReference type="GO" id="GO:0004092">
    <property type="term" value="F:carnitine O-acetyltransferase activity"/>
    <property type="evidence" value="ECO:0007669"/>
    <property type="project" value="UniProtKB-EC"/>
</dbReference>
<comment type="function">
    <text evidence="15">Carnitine acetylase is specific for short chain fatty acids. Carnitine acetylase seems to affect the flux through the pyruvate dehydrogenase complex. It may be involved as well in the transport of acetyl-CoA into mitochondria.</text>
</comment>
<comment type="similarity">
    <text evidence="3 19">Belongs to the carnitine/choline acetyltransferase family.</text>
</comment>
<keyword evidence="13 19" id="KW-0012">Acyltransferase</keyword>
<evidence type="ECO:0000256" key="3">
    <source>
        <dbReference type="ARBA" id="ARBA00005232"/>
    </source>
</evidence>
<dbReference type="PANTHER" id="PTHR22589">
    <property type="entry name" value="CARNITINE O-ACYLTRANSFERASE"/>
    <property type="match status" value="1"/>
</dbReference>
<protein>
    <recommendedName>
        <fullName evidence="17">Carnitine O-acetyltransferase, mitochondrial</fullName>
        <ecNumber evidence="16">2.3.1.7</ecNumber>
    </recommendedName>
</protein>
<dbReference type="SUPFAM" id="SSF52777">
    <property type="entry name" value="CoA-dependent acyltransferases"/>
    <property type="match status" value="2"/>
</dbReference>
<sequence length="644" mass="72367">MLYKTLTLISSRPRLASYYATVSTARSAVMSKMIPIRMSSSHTTPGAHVKSLDSRPLYRHQASLPKLPVPTIDETTARYLKTVRPLLNDQEYQQTESAVADFKKPGGVGHVLQERLVARDQACTTSWLIDWWNDYAYMSYRDPVVLNVNYFFAFKDDKLRKNPAARAASIITGVLAFRSQLVSEQLKPDMARDTPLCSHQYRYMFNSTRIAELNTDTTRLSDPISNTHIAVMRNNQFFIIETTHANGSQLSTIDLQNQIQKVYDMAGTTKDTPIGALTTENRDVWASARKNLLAVSQTNKDSLEAIETASFVICLDNTKPVTREEVSRACWHGDGCNRFFDKSLQFIIFDNGKAGFNGEHSMMDATPTSRCCEFVCKGLDQGTIDLGYNVPSLSLPEPKKLKFDLTPALVQTIEIAKQKFDKQTALHDLRVVVFESYGKNLVKKFQVSPDAYAQMAIQLAYYKMYGVCKATYESAQTKKYAYGRTETCRSVSIESVAWVKAMEDPLVPISVKGEMGRKAIASQSSYMAAAVEGRGVDRHLLGLRFLIKADEPKPALFTDPAYAMSCHWNLSTSQITSEYYDGYGWGQVVSDGYGIAYQVKNNAFHFNLVSLHLNNEHLHTYLIEALHEMRTVFEATAPIPKAKL</sequence>
<gene>
    <name evidence="21" type="ORF">BDEG_27081</name>
</gene>
<keyword evidence="11" id="KW-0472">Membrane</keyword>
<dbReference type="PROSITE" id="PS00440">
    <property type="entry name" value="ACYLTRANSF_C_2"/>
    <property type="match status" value="1"/>
</dbReference>
<dbReference type="InterPro" id="IPR023213">
    <property type="entry name" value="CAT-like_dom_sf"/>
</dbReference>
<dbReference type="OrthoDB" id="240216at2759"/>
<dbReference type="Proteomes" id="UP000077115">
    <property type="component" value="Unassembled WGS sequence"/>
</dbReference>
<evidence type="ECO:0000256" key="14">
    <source>
        <dbReference type="ARBA" id="ARBA00052702"/>
    </source>
</evidence>